<evidence type="ECO:0000256" key="8">
    <source>
        <dbReference type="SAM" id="MobiDB-lite"/>
    </source>
</evidence>
<keyword evidence="7" id="KW-0539">Nucleus</keyword>
<evidence type="ECO:0000256" key="6">
    <source>
        <dbReference type="ARBA" id="ARBA00023163"/>
    </source>
</evidence>
<dbReference type="GO" id="GO:0006351">
    <property type="term" value="P:DNA-templated transcription"/>
    <property type="evidence" value="ECO:0007669"/>
    <property type="project" value="InterPro"/>
</dbReference>
<keyword evidence="2" id="KW-0479">Metal-binding</keyword>
<evidence type="ECO:0000256" key="3">
    <source>
        <dbReference type="ARBA" id="ARBA00022833"/>
    </source>
</evidence>
<dbReference type="InterPro" id="IPR001138">
    <property type="entry name" value="Zn2Cys6_DnaBD"/>
</dbReference>
<dbReference type="GO" id="GO:0005634">
    <property type="term" value="C:nucleus"/>
    <property type="evidence" value="ECO:0007669"/>
    <property type="project" value="UniProtKB-SubCell"/>
</dbReference>
<keyword evidence="6" id="KW-0804">Transcription</keyword>
<dbReference type="CDD" id="cd12148">
    <property type="entry name" value="fungal_TF_MHR"/>
    <property type="match status" value="1"/>
</dbReference>
<dbReference type="Pfam" id="PF00172">
    <property type="entry name" value="Zn_clus"/>
    <property type="match status" value="1"/>
</dbReference>
<dbReference type="GO" id="GO:0009893">
    <property type="term" value="P:positive regulation of metabolic process"/>
    <property type="evidence" value="ECO:0007669"/>
    <property type="project" value="UniProtKB-ARBA"/>
</dbReference>
<dbReference type="CDD" id="cd00067">
    <property type="entry name" value="GAL4"/>
    <property type="match status" value="1"/>
</dbReference>
<dbReference type="PROSITE" id="PS00463">
    <property type="entry name" value="ZN2_CY6_FUNGAL_1"/>
    <property type="match status" value="1"/>
</dbReference>
<feature type="compositionally biased region" description="Polar residues" evidence="8">
    <location>
        <begin position="669"/>
        <end position="687"/>
    </location>
</feature>
<keyword evidence="5" id="KW-0238">DNA-binding</keyword>
<dbReference type="EMBL" id="ML737146">
    <property type="protein sequence ID" value="KAE8340683.1"/>
    <property type="molecule type" value="Genomic_DNA"/>
</dbReference>
<feature type="compositionally biased region" description="Low complexity" evidence="8">
    <location>
        <begin position="621"/>
        <end position="637"/>
    </location>
</feature>
<dbReference type="GO" id="GO:0003677">
    <property type="term" value="F:DNA binding"/>
    <property type="evidence" value="ECO:0007669"/>
    <property type="project" value="UniProtKB-KW"/>
</dbReference>
<dbReference type="PANTHER" id="PTHR31313">
    <property type="entry name" value="TY1 ENHANCER ACTIVATOR"/>
    <property type="match status" value="1"/>
</dbReference>
<dbReference type="SMART" id="SM00066">
    <property type="entry name" value="GAL4"/>
    <property type="match status" value="1"/>
</dbReference>
<dbReference type="PANTHER" id="PTHR31313:SF86">
    <property type="entry name" value="ZN(2)-C6 FUNGAL-TYPE DOMAIN-CONTAINING PROTEIN"/>
    <property type="match status" value="1"/>
</dbReference>
<feature type="region of interest" description="Disordered" evidence="8">
    <location>
        <begin position="614"/>
        <end position="687"/>
    </location>
</feature>
<sequence length="1081" mass="119853">MPLQRASCKACNTCRARKVKCDGSRPRCEACVNRLSHCVYPLDGRYRRAGSATLSCQEQTPLPRSPHRNTGRPKSSAAHIEPQPQDVSHWEDSLYNRLPPLSATDDGPSRYPVLQSNGAGTYQCPPGLLQPFYDALVSRTASASPRTKRTPSAIDVEVSRSRLIANSALLRQREFLVLHSRPFSCTADLDGLDPVSATHLIELYWNTVHLTWQLTYRPAVMDSLLNGGSYMNKLLLNAIYLSASLHSDRSEVRGKPAEGSMPGWRFYARFCQLLADELDNPSVPTAIALLLCGSSLVCAGKPGTGRTLCDIGIKMVRDLGCHHAAGGASCGQVADTTPFLTDVDAEVRKHLYLGSYCIDIFMSLYLGHKPTIDEPDFDQISADIVLDTYEELENWSPYTDSTTAGREIPDIYESHPTYAVSSFRALFDLLKVCHSIIVTFYSDPKKWATIILIQQAVTCLDSQLDRWYETLPSFIRDSAVSSTVPPPHLIDLLLLFHALRILVRRPLLEQTHLAQQLGISHKASIEGECRHEAGIITDLIGTYMSAFGLRRASLITSFVTYLGLATLVRECRPNAIPAPTQVELLRAAFSRMADGPNPSLHRVIAQTASQENSLRQFSAVQSDQTTSTSAIATSDTSTDQRDQAALPEGERAAGIDRHSTALSIDGISPQAQSPPVSTSDRASYQESTATAVQDSSIYVSRLLDLFPSVGATGGSQRWVHGAAELSRNHPLLETALGAVSMLLIGKLNGDADTEQSGELAYITVLRGVNEVINNEGEDSVSLELLYTLLFRRKSESSASYHWIAALTVFERRGPFRHTSGLEHLLYSELRLLCVTWALTVRASTFLSKTEWKVIPWLGGGQTNVLHHLLDVLVDIPSFLEQVDTMNSLEGHQAVQKETQQQLLTVWSSSLQDALHQWKRTYADTYHNGEPYEVPQASGFPLFQHWSDEIGALSTPTAWMFPDPLLATSICMYNAAHLILMEAGSLLGSSDEPERYRYAWEICRSVQYYVRHAPWSFLLQTEFPLRVAYQSLPETSVERTFIREACSLIRENSKLEVFSSVTEGQHFRSVVPCSALQRPFEE</sequence>
<keyword evidence="4" id="KW-0805">Transcription regulation</keyword>
<feature type="region of interest" description="Disordered" evidence="8">
    <location>
        <begin position="52"/>
        <end position="86"/>
    </location>
</feature>
<dbReference type="GO" id="GO:0008270">
    <property type="term" value="F:zinc ion binding"/>
    <property type="evidence" value="ECO:0007669"/>
    <property type="project" value="InterPro"/>
</dbReference>
<evidence type="ECO:0000256" key="4">
    <source>
        <dbReference type="ARBA" id="ARBA00023015"/>
    </source>
</evidence>
<dbReference type="InterPro" id="IPR051615">
    <property type="entry name" value="Transcr_Regulatory_Elem"/>
</dbReference>
<evidence type="ECO:0000256" key="1">
    <source>
        <dbReference type="ARBA" id="ARBA00004123"/>
    </source>
</evidence>
<keyword evidence="3" id="KW-0862">Zinc</keyword>
<comment type="subcellular location">
    <subcellularLocation>
        <location evidence="1">Nucleus</location>
    </subcellularLocation>
</comment>
<dbReference type="PROSITE" id="PS50048">
    <property type="entry name" value="ZN2_CY6_FUNGAL_2"/>
    <property type="match status" value="1"/>
</dbReference>
<evidence type="ECO:0000256" key="7">
    <source>
        <dbReference type="ARBA" id="ARBA00023242"/>
    </source>
</evidence>
<dbReference type="AlphaFoldDB" id="A0A5N6Y786"/>
<gene>
    <name evidence="10" type="ORF">BDV24DRAFT_164159</name>
</gene>
<dbReference type="Proteomes" id="UP000325558">
    <property type="component" value="Unassembled WGS sequence"/>
</dbReference>
<dbReference type="OrthoDB" id="4522507at2759"/>
<feature type="domain" description="Zn(2)-C6 fungal-type" evidence="9">
    <location>
        <begin position="10"/>
        <end position="40"/>
    </location>
</feature>
<dbReference type="GO" id="GO:0000981">
    <property type="term" value="F:DNA-binding transcription factor activity, RNA polymerase II-specific"/>
    <property type="evidence" value="ECO:0007669"/>
    <property type="project" value="InterPro"/>
</dbReference>
<dbReference type="InterPro" id="IPR007219">
    <property type="entry name" value="XnlR_reg_dom"/>
</dbReference>
<dbReference type="InterPro" id="IPR036864">
    <property type="entry name" value="Zn2-C6_fun-type_DNA-bd_sf"/>
</dbReference>
<organism evidence="10">
    <name type="scientific">Aspergillus arachidicola</name>
    <dbReference type="NCBI Taxonomy" id="656916"/>
    <lineage>
        <taxon>Eukaryota</taxon>
        <taxon>Fungi</taxon>
        <taxon>Dikarya</taxon>
        <taxon>Ascomycota</taxon>
        <taxon>Pezizomycotina</taxon>
        <taxon>Eurotiomycetes</taxon>
        <taxon>Eurotiomycetidae</taxon>
        <taxon>Eurotiales</taxon>
        <taxon>Aspergillaceae</taxon>
        <taxon>Aspergillus</taxon>
        <taxon>Aspergillus subgen. Circumdati</taxon>
    </lineage>
</organism>
<dbReference type="SUPFAM" id="SSF57701">
    <property type="entry name" value="Zn2/Cys6 DNA-binding domain"/>
    <property type="match status" value="1"/>
</dbReference>
<dbReference type="Gene3D" id="4.10.240.10">
    <property type="entry name" value="Zn(2)-C6 fungal-type DNA-binding domain"/>
    <property type="match status" value="1"/>
</dbReference>
<feature type="region of interest" description="Disordered" evidence="8">
    <location>
        <begin position="97"/>
        <end position="116"/>
    </location>
</feature>
<evidence type="ECO:0000256" key="5">
    <source>
        <dbReference type="ARBA" id="ARBA00023125"/>
    </source>
</evidence>
<name>A0A5N6Y786_9EURO</name>
<protein>
    <recommendedName>
        <fullName evidence="9">Zn(2)-C6 fungal-type domain-containing protein</fullName>
    </recommendedName>
</protein>
<accession>A0A5N6Y786</accession>
<evidence type="ECO:0000256" key="2">
    <source>
        <dbReference type="ARBA" id="ARBA00022723"/>
    </source>
</evidence>
<evidence type="ECO:0000259" key="9">
    <source>
        <dbReference type="PROSITE" id="PS50048"/>
    </source>
</evidence>
<evidence type="ECO:0000313" key="10">
    <source>
        <dbReference type="EMBL" id="KAE8340683.1"/>
    </source>
</evidence>
<feature type="compositionally biased region" description="Polar residues" evidence="8">
    <location>
        <begin position="52"/>
        <end position="62"/>
    </location>
</feature>
<dbReference type="Pfam" id="PF04082">
    <property type="entry name" value="Fungal_trans"/>
    <property type="match status" value="1"/>
</dbReference>
<feature type="compositionally biased region" description="Basic and acidic residues" evidence="8">
    <location>
        <begin position="638"/>
        <end position="659"/>
    </location>
</feature>
<proteinExistence type="predicted"/>
<reference evidence="10" key="1">
    <citation type="submission" date="2019-04" db="EMBL/GenBank/DDBJ databases">
        <title>Friends and foes A comparative genomics study of 23 Aspergillus species from section Flavi.</title>
        <authorList>
            <consortium name="DOE Joint Genome Institute"/>
            <person name="Kjaerbolling I."/>
            <person name="Vesth T."/>
            <person name="Frisvad J.C."/>
            <person name="Nybo J.L."/>
            <person name="Theobald S."/>
            <person name="Kildgaard S."/>
            <person name="Isbrandt T."/>
            <person name="Kuo A."/>
            <person name="Sato A."/>
            <person name="Lyhne E.K."/>
            <person name="Kogle M.E."/>
            <person name="Wiebenga A."/>
            <person name="Kun R.S."/>
            <person name="Lubbers R.J."/>
            <person name="Makela M.R."/>
            <person name="Barry K."/>
            <person name="Chovatia M."/>
            <person name="Clum A."/>
            <person name="Daum C."/>
            <person name="Haridas S."/>
            <person name="He G."/>
            <person name="LaButti K."/>
            <person name="Lipzen A."/>
            <person name="Mondo S."/>
            <person name="Riley R."/>
            <person name="Salamov A."/>
            <person name="Simmons B.A."/>
            <person name="Magnuson J.K."/>
            <person name="Henrissat B."/>
            <person name="Mortensen U.H."/>
            <person name="Larsen T.O."/>
            <person name="Devries R.P."/>
            <person name="Grigoriev I.V."/>
            <person name="Machida M."/>
            <person name="Baker S.E."/>
            <person name="Andersen M.R."/>
        </authorList>
    </citation>
    <scope>NUCLEOTIDE SEQUENCE</scope>
    <source>
        <strain evidence="10">CBS 117612</strain>
    </source>
</reference>